<keyword evidence="3" id="KW-1185">Reference proteome</keyword>
<reference evidence="3" key="1">
    <citation type="submission" date="2016-10" db="EMBL/GenBank/DDBJ databases">
        <authorList>
            <person name="Varghese N."/>
            <person name="Submissions S."/>
        </authorList>
    </citation>
    <scope>NUCLEOTIDE SEQUENCE [LARGE SCALE GENOMIC DNA]</scope>
    <source>
        <strain evidence="3">DSM 45789</strain>
    </source>
</reference>
<sequence length="77" mass="7874">MKNFIVKSFKGIVKSRKGASTVEYVTVLAAAALIGGVLVSNGGEIGNALKAKVSSVISSIDTTGKGGENKPEKPEKP</sequence>
<evidence type="ECO:0000256" key="1">
    <source>
        <dbReference type="SAM" id="Phobius"/>
    </source>
</evidence>
<dbReference type="RefSeq" id="WP_091837895.1">
    <property type="nucleotide sequence ID" value="NZ_FPAA01000009.1"/>
</dbReference>
<keyword evidence="1" id="KW-0472">Membrane</keyword>
<feature type="transmembrane region" description="Helical" evidence="1">
    <location>
        <begin position="21"/>
        <end position="39"/>
    </location>
</feature>
<dbReference type="EMBL" id="FPAA01000009">
    <property type="protein sequence ID" value="SFS85945.1"/>
    <property type="molecule type" value="Genomic_DNA"/>
</dbReference>
<dbReference type="Proteomes" id="UP000198660">
    <property type="component" value="Unassembled WGS sequence"/>
</dbReference>
<name>A0A1I6T9Q7_9BACL</name>
<evidence type="ECO:0000313" key="3">
    <source>
        <dbReference type="Proteomes" id="UP000198660"/>
    </source>
</evidence>
<evidence type="ECO:0000313" key="2">
    <source>
        <dbReference type="EMBL" id="SFS85945.1"/>
    </source>
</evidence>
<proteinExistence type="predicted"/>
<dbReference type="AlphaFoldDB" id="A0A1I6T9Q7"/>
<organism evidence="2 3">
    <name type="scientific">Marininema halotolerans</name>
    <dbReference type="NCBI Taxonomy" id="1155944"/>
    <lineage>
        <taxon>Bacteria</taxon>
        <taxon>Bacillati</taxon>
        <taxon>Bacillota</taxon>
        <taxon>Bacilli</taxon>
        <taxon>Bacillales</taxon>
        <taxon>Thermoactinomycetaceae</taxon>
        <taxon>Marininema</taxon>
    </lineage>
</organism>
<gene>
    <name evidence="2" type="ORF">SAMN05444972_109112</name>
</gene>
<keyword evidence="1" id="KW-1133">Transmembrane helix</keyword>
<protein>
    <recommendedName>
        <fullName evidence="4">Pilus assembly protein Flp/PilA</fullName>
    </recommendedName>
</protein>
<evidence type="ECO:0008006" key="4">
    <source>
        <dbReference type="Google" id="ProtNLM"/>
    </source>
</evidence>
<accession>A0A1I6T9Q7</accession>
<keyword evidence="1" id="KW-0812">Transmembrane</keyword>